<dbReference type="AlphaFoldDB" id="A0A1Y2EUV0"/>
<name>A0A1Y2EUV0_9FUNG</name>
<accession>A0A1Y2EUV0</accession>
<feature type="region of interest" description="Disordered" evidence="1">
    <location>
        <begin position="1"/>
        <end position="20"/>
    </location>
</feature>
<comment type="caution">
    <text evidence="2">The sequence shown here is derived from an EMBL/GenBank/DDBJ whole genome shotgun (WGS) entry which is preliminary data.</text>
</comment>
<gene>
    <name evidence="2" type="ORF">LY90DRAFT_699112</name>
</gene>
<keyword evidence="3" id="KW-1185">Reference proteome</keyword>
<feature type="non-terminal residue" evidence="2">
    <location>
        <position position="85"/>
    </location>
</feature>
<evidence type="ECO:0000256" key="1">
    <source>
        <dbReference type="SAM" id="MobiDB-lite"/>
    </source>
</evidence>
<evidence type="ECO:0000313" key="2">
    <source>
        <dbReference type="EMBL" id="ORY75287.1"/>
    </source>
</evidence>
<organism evidence="2 3">
    <name type="scientific">Neocallimastix californiae</name>
    <dbReference type="NCBI Taxonomy" id="1754190"/>
    <lineage>
        <taxon>Eukaryota</taxon>
        <taxon>Fungi</taxon>
        <taxon>Fungi incertae sedis</taxon>
        <taxon>Chytridiomycota</taxon>
        <taxon>Chytridiomycota incertae sedis</taxon>
        <taxon>Neocallimastigomycetes</taxon>
        <taxon>Neocallimastigales</taxon>
        <taxon>Neocallimastigaceae</taxon>
        <taxon>Neocallimastix</taxon>
    </lineage>
</organism>
<sequence>MELYNYDFNNSSSKNKNDNNIGLFSKKENLMMHKSYSMAQNTSFIFKEKISQKIIENKEKVKNMISSYFDEYSKSSDGISFSQEG</sequence>
<reference evidence="2 3" key="1">
    <citation type="submission" date="2016-08" db="EMBL/GenBank/DDBJ databases">
        <title>A Parts List for Fungal Cellulosomes Revealed by Comparative Genomics.</title>
        <authorList>
            <consortium name="DOE Joint Genome Institute"/>
            <person name="Haitjema C.H."/>
            <person name="Gilmore S.P."/>
            <person name="Henske J.K."/>
            <person name="Solomon K.V."/>
            <person name="De Groot R."/>
            <person name="Kuo A."/>
            <person name="Mondo S.J."/>
            <person name="Salamov A.A."/>
            <person name="Labutti K."/>
            <person name="Zhao Z."/>
            <person name="Chiniquy J."/>
            <person name="Barry K."/>
            <person name="Brewer H.M."/>
            <person name="Purvine S.O."/>
            <person name="Wright A.T."/>
            <person name="Boxma B."/>
            <person name="Van Alen T."/>
            <person name="Hackstein J.H."/>
            <person name="Baker S.E."/>
            <person name="Grigoriev I.V."/>
            <person name="O'Malley M.A."/>
        </authorList>
    </citation>
    <scope>NUCLEOTIDE SEQUENCE [LARGE SCALE GENOMIC DNA]</scope>
    <source>
        <strain evidence="2 3">G1</strain>
    </source>
</reference>
<dbReference type="EMBL" id="MCOG01000026">
    <property type="protein sequence ID" value="ORY75287.1"/>
    <property type="molecule type" value="Genomic_DNA"/>
</dbReference>
<proteinExistence type="predicted"/>
<protein>
    <submittedName>
        <fullName evidence="2">Uncharacterized protein</fullName>
    </submittedName>
</protein>
<evidence type="ECO:0000313" key="3">
    <source>
        <dbReference type="Proteomes" id="UP000193920"/>
    </source>
</evidence>
<dbReference type="Proteomes" id="UP000193920">
    <property type="component" value="Unassembled WGS sequence"/>
</dbReference>